<dbReference type="Pfam" id="PF08540">
    <property type="entry name" value="HMG_CoA_synt_C"/>
    <property type="match status" value="1"/>
</dbReference>
<dbReference type="Pfam" id="PF01154">
    <property type="entry name" value="HMG_CoA_synt_N"/>
    <property type="match status" value="1"/>
</dbReference>
<sequence>MSAKPTVGVDDVAAYVPKLYLDMEEFAKRRGLSVDHIKKGIGMLEMAVPDTYEDAATMAANAALELLKKNDLKPSQIGRIYVGTESMDDKSKPIASKVVGMLEEVFGQGSFSHVDGVDHVFACIGATYALENTLDWIRSGRNRGKVGVVIATDIAKYDLGSDGEYTQGAGAVAMLVKEEPRLVLLEEAVGTCTKNERDFFKPLERENPVVDGKYSIGVYLDAMKCAYLNFLKDFLKIVKLEPNEAPTDKADYLAFHLPFPEMATQAAAYLFIHDWRDLPRWKEIEKETGPLPPRKNYTVEELLTEEYRQFRKRFTSSTQFKEVYSKKVYPSTIAGRRIGNSYTASLYFSLLSILETQRAHDLVGKRVGFASYGSGCSAKVFSGVFAEEYKQVSQSIRLFEKLDTRKRISFDDYVRLHESKPGSGDSILQPQNEYAIVKVGRGETDFGFRYYKYV</sequence>
<evidence type="ECO:0000256" key="1">
    <source>
        <dbReference type="ARBA" id="ARBA00007061"/>
    </source>
</evidence>
<evidence type="ECO:0000256" key="2">
    <source>
        <dbReference type="ARBA" id="ARBA00022679"/>
    </source>
</evidence>
<dbReference type="EMBL" id="NEXD01000036">
    <property type="protein sequence ID" value="PSN85313.1"/>
    <property type="molecule type" value="Genomic_DNA"/>
</dbReference>
<protein>
    <recommendedName>
        <fullName evidence="8">Hydroxymethylglutaryl-CoA synthase</fullName>
    </recommendedName>
</protein>
<dbReference type="AlphaFoldDB" id="A0A2R6AG82"/>
<dbReference type="InterPro" id="IPR016039">
    <property type="entry name" value="Thiolase-like"/>
</dbReference>
<accession>A0A2R6AG82</accession>
<evidence type="ECO:0000313" key="7">
    <source>
        <dbReference type="Proteomes" id="UP000240569"/>
    </source>
</evidence>
<feature type="domain" description="Hydroxymethylglutaryl-coenzyme A synthase N-terminal" evidence="4">
    <location>
        <begin position="6"/>
        <end position="177"/>
    </location>
</feature>
<evidence type="ECO:0000256" key="3">
    <source>
        <dbReference type="ARBA" id="ARBA00023229"/>
    </source>
</evidence>
<comment type="similarity">
    <text evidence="1">Belongs to the thiolase-like superfamily. HMG-CoA synthase family.</text>
</comment>
<dbReference type="PANTHER" id="PTHR43323">
    <property type="entry name" value="3-HYDROXY-3-METHYLGLUTARYL COENZYME A SYNTHASE"/>
    <property type="match status" value="1"/>
</dbReference>
<keyword evidence="3" id="KW-0414">Isoprene biosynthesis</keyword>
<evidence type="ECO:0008006" key="8">
    <source>
        <dbReference type="Google" id="ProtNLM"/>
    </source>
</evidence>
<dbReference type="GO" id="GO:0004421">
    <property type="term" value="F:hydroxymethylglutaryl-CoA synthase activity"/>
    <property type="evidence" value="ECO:0007669"/>
    <property type="project" value="InterPro"/>
</dbReference>
<dbReference type="SUPFAM" id="SSF53901">
    <property type="entry name" value="Thiolase-like"/>
    <property type="match status" value="2"/>
</dbReference>
<reference evidence="6 7" key="1">
    <citation type="submission" date="2017-04" db="EMBL/GenBank/DDBJ databases">
        <title>Novel microbial lineages endemic to geothermal iron-oxide mats fill important gaps in the evolutionary history of Archaea.</title>
        <authorList>
            <person name="Jay Z.J."/>
            <person name="Beam J.P."/>
            <person name="Dlakic M."/>
            <person name="Rusch D.B."/>
            <person name="Kozubal M.A."/>
            <person name="Inskeep W.P."/>
        </authorList>
    </citation>
    <scope>NUCLEOTIDE SEQUENCE [LARGE SCALE GENOMIC DNA]</scope>
    <source>
        <strain evidence="6">BE_D</strain>
    </source>
</reference>
<keyword evidence="2" id="KW-0808">Transferase</keyword>
<dbReference type="InterPro" id="IPR013528">
    <property type="entry name" value="HMG_CoA_synth_N"/>
</dbReference>
<dbReference type="Proteomes" id="UP000240569">
    <property type="component" value="Unassembled WGS sequence"/>
</dbReference>
<dbReference type="GO" id="GO:0010142">
    <property type="term" value="P:farnesyl diphosphate biosynthetic process, mevalonate pathway"/>
    <property type="evidence" value="ECO:0007669"/>
    <property type="project" value="InterPro"/>
</dbReference>
<dbReference type="InterPro" id="IPR013746">
    <property type="entry name" value="HMG_CoA_synt_C_dom"/>
</dbReference>
<dbReference type="CDD" id="cd00827">
    <property type="entry name" value="init_cond_enzymes"/>
    <property type="match status" value="1"/>
</dbReference>
<name>A0A2R6AG82_9ARCH</name>
<dbReference type="Gene3D" id="3.40.47.10">
    <property type="match status" value="1"/>
</dbReference>
<evidence type="ECO:0000259" key="4">
    <source>
        <dbReference type="Pfam" id="PF01154"/>
    </source>
</evidence>
<evidence type="ECO:0000259" key="5">
    <source>
        <dbReference type="Pfam" id="PF08540"/>
    </source>
</evidence>
<evidence type="ECO:0000313" key="6">
    <source>
        <dbReference type="EMBL" id="PSN85313.1"/>
    </source>
</evidence>
<gene>
    <name evidence="6" type="ORF">B9Q02_06815</name>
</gene>
<proteinExistence type="inferred from homology"/>
<comment type="caution">
    <text evidence="6">The sequence shown here is derived from an EMBL/GenBank/DDBJ whole genome shotgun (WGS) entry which is preliminary data.</text>
</comment>
<feature type="domain" description="Hydroxymethylglutaryl-coenzyme A synthase C-terminal" evidence="5">
    <location>
        <begin position="188"/>
        <end position="415"/>
    </location>
</feature>
<dbReference type="PANTHER" id="PTHR43323:SF2">
    <property type="entry name" value="HYDROXYMETHYLGLUTARYL-COA SYNTHASE"/>
    <property type="match status" value="1"/>
</dbReference>
<dbReference type="GO" id="GO:0006084">
    <property type="term" value="P:acetyl-CoA metabolic process"/>
    <property type="evidence" value="ECO:0007669"/>
    <property type="project" value="InterPro"/>
</dbReference>
<organism evidence="6 7">
    <name type="scientific">Candidatus Marsarchaeota G1 archaeon BE_D</name>
    <dbReference type="NCBI Taxonomy" id="1978156"/>
    <lineage>
        <taxon>Archaea</taxon>
        <taxon>Candidatus Marsarchaeota</taxon>
        <taxon>Candidatus Marsarchaeota group 1</taxon>
    </lineage>
</organism>